<dbReference type="OrthoDB" id="2382149at2"/>
<comment type="similarity">
    <text evidence="1">Belongs to the GerPA/GerPF family.</text>
</comment>
<dbReference type="PANTHER" id="PTHR37808:SF1">
    <property type="entry name" value="SPORE GERMINATION PROTEIN-LIKE PROTEIN YDZR"/>
    <property type="match status" value="1"/>
</dbReference>
<dbReference type="RefSeq" id="WP_151575244.1">
    <property type="nucleotide sequence ID" value="NZ_WBOT01000006.1"/>
</dbReference>
<dbReference type="Proteomes" id="UP000441354">
    <property type="component" value="Unassembled WGS sequence"/>
</dbReference>
<evidence type="ECO:0000313" key="2">
    <source>
        <dbReference type="EMBL" id="KAB2330925.1"/>
    </source>
</evidence>
<keyword evidence="3" id="KW-1185">Reference proteome</keyword>
<dbReference type="PANTHER" id="PTHR37808">
    <property type="entry name" value="SPORE GERMINATION PROTEIN-LIKE PROTEIN YDZR-RELATED"/>
    <property type="match status" value="1"/>
</dbReference>
<evidence type="ECO:0000313" key="3">
    <source>
        <dbReference type="Proteomes" id="UP000441354"/>
    </source>
</evidence>
<reference evidence="2 3" key="1">
    <citation type="journal article" date="2014" name="Arch. Microbiol.">
        <title>Bacillus mesophilum sp. nov., strain IITR-54T, a novel 4-chlorobiphenyl dechlorinating bacterium.</title>
        <authorList>
            <person name="Manickam N."/>
            <person name="Singh N.K."/>
            <person name="Bajaj A."/>
            <person name="Kumar R.M."/>
            <person name="Kaur G."/>
            <person name="Kaur N."/>
            <person name="Bala M."/>
            <person name="Kumar A."/>
            <person name="Mayilraj S."/>
        </authorList>
    </citation>
    <scope>NUCLEOTIDE SEQUENCE [LARGE SCALE GENOMIC DNA]</scope>
    <source>
        <strain evidence="2 3">IITR-54</strain>
    </source>
</reference>
<dbReference type="EMBL" id="WBOT01000006">
    <property type="protein sequence ID" value="KAB2330925.1"/>
    <property type="molecule type" value="Genomic_DNA"/>
</dbReference>
<accession>A0A7V7RJC3</accession>
<organism evidence="2 3">
    <name type="scientific">Bacillus mesophilum</name>
    <dbReference type="NCBI Taxonomy" id="1071718"/>
    <lineage>
        <taxon>Bacteria</taxon>
        <taxon>Bacillati</taxon>
        <taxon>Bacillota</taxon>
        <taxon>Bacilli</taxon>
        <taxon>Bacillales</taxon>
        <taxon>Bacillaceae</taxon>
        <taxon>Bacillus</taxon>
    </lineage>
</organism>
<dbReference type="InterPro" id="IPR019618">
    <property type="entry name" value="Spore_germination_GerPA"/>
</dbReference>
<proteinExistence type="inferred from homology"/>
<gene>
    <name evidence="2" type="ORF">F7732_17090</name>
</gene>
<protein>
    <submittedName>
        <fullName evidence="2">Spore germination protein</fullName>
    </submittedName>
</protein>
<evidence type="ECO:0000256" key="1">
    <source>
        <dbReference type="ARBA" id="ARBA00008103"/>
    </source>
</evidence>
<sequence>MPAIVGPVQVVNNSDGIVQFGDSLIISPKSTGKSNSGSGAANTGAFVITNNGLSASNVLDTNLVDQPMIGNN</sequence>
<dbReference type="AlphaFoldDB" id="A0A7V7RJC3"/>
<comment type="caution">
    <text evidence="2">The sequence shown here is derived from an EMBL/GenBank/DDBJ whole genome shotgun (WGS) entry which is preliminary data.</text>
</comment>
<name>A0A7V7RJC3_9BACI</name>
<dbReference type="Pfam" id="PF10676">
    <property type="entry name" value="gerPA"/>
    <property type="match status" value="1"/>
</dbReference>